<evidence type="ECO:0000313" key="2">
    <source>
        <dbReference type="EMBL" id="KAK0655898.1"/>
    </source>
</evidence>
<feature type="compositionally biased region" description="Basic and acidic residues" evidence="1">
    <location>
        <begin position="211"/>
        <end position="221"/>
    </location>
</feature>
<feature type="region of interest" description="Disordered" evidence="1">
    <location>
        <begin position="654"/>
        <end position="693"/>
    </location>
</feature>
<feature type="compositionally biased region" description="Basic and acidic residues" evidence="1">
    <location>
        <begin position="869"/>
        <end position="886"/>
    </location>
</feature>
<protein>
    <submittedName>
        <fullName evidence="2">Uncharacterized protein</fullName>
    </submittedName>
</protein>
<feature type="compositionally biased region" description="Basic and acidic residues" evidence="1">
    <location>
        <begin position="732"/>
        <end position="741"/>
    </location>
</feature>
<feature type="compositionally biased region" description="Polar residues" evidence="1">
    <location>
        <begin position="964"/>
        <end position="975"/>
    </location>
</feature>
<feature type="region of interest" description="Disordered" evidence="1">
    <location>
        <begin position="603"/>
        <end position="633"/>
    </location>
</feature>
<feature type="region of interest" description="Disordered" evidence="1">
    <location>
        <begin position="802"/>
        <end position="821"/>
    </location>
</feature>
<gene>
    <name evidence="2" type="ORF">B0T16DRAFT_287959</name>
</gene>
<feature type="region of interest" description="Disordered" evidence="1">
    <location>
        <begin position="55"/>
        <end position="173"/>
    </location>
</feature>
<feature type="region of interest" description="Disordered" evidence="1">
    <location>
        <begin position="732"/>
        <end position="753"/>
    </location>
</feature>
<sequence length="988" mass="107656">MRRRHSVKPKSNLGRRMSNSSVHSVRLEHIDPALAERDAHIAALEAYARARNRTAADMPLFPPTPDSSPRHRQANRDAPAQDASSDGLRRRQSVRFVGPFSVQGRTGPAGGVSAKHTSGDTGEDSAKAQDGDDSGSSHSSVLGLEEVIAPALPTRRPPRRPQRDPPSIPLPSISTRYIDALAAEDEYYTPEDDIASMPSSYRRLRRSRSMFTEEHRTRRSQDNSVGAACRPSPSSTSRRVLHPLSRGDASSPRAAPLLRAPKSMSFLRNRRLLPASRASRESNRYHLDLDDPVSYENTDYKTLATAQSTPQLGVKTSSMFGSRNRRMDPPMRKSLRSGSTADHIDGENPGAPLGRDDGFKTRARKASKSLKTKLRSLFSLSRSEDATPTIPAQHIESQRTHASEDFGSVLGSEIAQPHAADWGSFHRVPSGLPSIQTVPSNIIHSNKGSLESLRSEQERKVSDDRSLTSWANSGPSTLTSQQQQQWREWEAQRLSIIRENGTHAPSSSMRRPVIGTQLFQNHDHDLGNPVASGTATDSQRIYSALMKRIQAIQDRNEDIIEQRQRNFVFKDSNQDCATPSRLPSFEVSCGTPKATETRIFRANGLPSHDPAATPTRASKPTGHRDHQDGRNGWFADQSSAALEKWEAFAGDGPMGDKISGGRTSALGNGLDAKMGSQAPSPDPFTSGPAERTAATEDLKAFSDRGSAFFGSPTSYLFRTTSPYRRALKKSMEEETLKRKEGMSSQQVSSEGGTQIHVASDGAVPTNNVPYTDDQDYTESIYSTDEHGIAEIEETRGQVLSAQDSGAPEDSLPTYQPVGCRVDSSSSSVDWKTWLSANIAKLESSPPSFSRPSGVEFALPTMPKCFAGGHVRESAQTHEDYEEELKTPEPPTRKPTLPTSPLATVEPNVVKPSPQQRSLKRATPPANRMSLHENDVPSGVPPIPPKSVLRSAPSPLRRAGPNIGYSVTPSISSSPGLSAAVQKQFGPVS</sequence>
<feature type="non-terminal residue" evidence="2">
    <location>
        <position position="988"/>
    </location>
</feature>
<dbReference type="Proteomes" id="UP001174936">
    <property type="component" value="Unassembled WGS sequence"/>
</dbReference>
<organism evidence="2 3">
    <name type="scientific">Cercophora newfieldiana</name>
    <dbReference type="NCBI Taxonomy" id="92897"/>
    <lineage>
        <taxon>Eukaryota</taxon>
        <taxon>Fungi</taxon>
        <taxon>Dikarya</taxon>
        <taxon>Ascomycota</taxon>
        <taxon>Pezizomycotina</taxon>
        <taxon>Sordariomycetes</taxon>
        <taxon>Sordariomycetidae</taxon>
        <taxon>Sordariales</taxon>
        <taxon>Lasiosphaeriaceae</taxon>
        <taxon>Cercophora</taxon>
    </lineage>
</organism>
<evidence type="ECO:0000256" key="1">
    <source>
        <dbReference type="SAM" id="MobiDB-lite"/>
    </source>
</evidence>
<name>A0AA40D0C9_9PEZI</name>
<feature type="region of interest" description="Disordered" evidence="1">
    <location>
        <begin position="867"/>
        <end position="988"/>
    </location>
</feature>
<feature type="compositionally biased region" description="Basic and acidic residues" evidence="1">
    <location>
        <begin position="453"/>
        <end position="466"/>
    </location>
</feature>
<dbReference type="EMBL" id="JAULSV010000001">
    <property type="protein sequence ID" value="KAK0655898.1"/>
    <property type="molecule type" value="Genomic_DNA"/>
</dbReference>
<feature type="region of interest" description="Disordered" evidence="1">
    <location>
        <begin position="446"/>
        <end position="483"/>
    </location>
</feature>
<dbReference type="AlphaFoldDB" id="A0AA40D0C9"/>
<feature type="region of interest" description="Disordered" evidence="1">
    <location>
        <begin position="207"/>
        <end position="262"/>
    </location>
</feature>
<feature type="region of interest" description="Disordered" evidence="1">
    <location>
        <begin position="314"/>
        <end position="359"/>
    </location>
</feature>
<feature type="region of interest" description="Disordered" evidence="1">
    <location>
        <begin position="1"/>
        <end position="24"/>
    </location>
</feature>
<evidence type="ECO:0000313" key="3">
    <source>
        <dbReference type="Proteomes" id="UP001174936"/>
    </source>
</evidence>
<keyword evidence="3" id="KW-1185">Reference proteome</keyword>
<comment type="caution">
    <text evidence="2">The sequence shown here is derived from an EMBL/GenBank/DDBJ whole genome shotgun (WGS) entry which is preliminary data.</text>
</comment>
<feature type="compositionally biased region" description="Polar residues" evidence="1">
    <location>
        <begin position="742"/>
        <end position="752"/>
    </location>
</feature>
<reference evidence="2" key="1">
    <citation type="submission" date="2023-06" db="EMBL/GenBank/DDBJ databases">
        <title>Genome-scale phylogeny and comparative genomics of the fungal order Sordariales.</title>
        <authorList>
            <consortium name="Lawrence Berkeley National Laboratory"/>
            <person name="Hensen N."/>
            <person name="Bonometti L."/>
            <person name="Westerberg I."/>
            <person name="Brannstrom I.O."/>
            <person name="Guillou S."/>
            <person name="Cros-Aarteil S."/>
            <person name="Calhoun S."/>
            <person name="Haridas S."/>
            <person name="Kuo A."/>
            <person name="Mondo S."/>
            <person name="Pangilinan J."/>
            <person name="Riley R."/>
            <person name="Labutti K."/>
            <person name="Andreopoulos B."/>
            <person name="Lipzen A."/>
            <person name="Chen C."/>
            <person name="Yanf M."/>
            <person name="Daum C."/>
            <person name="Ng V."/>
            <person name="Clum A."/>
            <person name="Steindorff A."/>
            <person name="Ohm R."/>
            <person name="Martin F."/>
            <person name="Silar P."/>
            <person name="Natvig D."/>
            <person name="Lalanne C."/>
            <person name="Gautier V."/>
            <person name="Ament-Velasquez S.L."/>
            <person name="Kruys A."/>
            <person name="Hutchinson M.I."/>
            <person name="Powell A.J."/>
            <person name="Barry K."/>
            <person name="Miller A.N."/>
            <person name="Grigoriev I.V."/>
            <person name="Debuchy R."/>
            <person name="Gladieux P."/>
            <person name="Thoren M.H."/>
            <person name="Johannesson H."/>
        </authorList>
    </citation>
    <scope>NUCLEOTIDE SEQUENCE</scope>
    <source>
        <strain evidence="2">SMH2532-1</strain>
    </source>
</reference>
<proteinExistence type="predicted"/>
<accession>A0AA40D0C9</accession>